<proteinExistence type="predicted"/>
<reference evidence="3 4" key="1">
    <citation type="journal article" date="2021" name="Elife">
        <title>Chloroplast acquisition without the gene transfer in kleptoplastic sea slugs, Plakobranchus ocellatus.</title>
        <authorList>
            <person name="Maeda T."/>
            <person name="Takahashi S."/>
            <person name="Yoshida T."/>
            <person name="Shimamura S."/>
            <person name="Takaki Y."/>
            <person name="Nagai Y."/>
            <person name="Toyoda A."/>
            <person name="Suzuki Y."/>
            <person name="Arimoto A."/>
            <person name="Ishii H."/>
            <person name="Satoh N."/>
            <person name="Nishiyama T."/>
            <person name="Hasebe M."/>
            <person name="Maruyama T."/>
            <person name="Minagawa J."/>
            <person name="Obokata J."/>
            <person name="Shigenobu S."/>
        </authorList>
    </citation>
    <scope>NUCLEOTIDE SEQUENCE [LARGE SCALE GENOMIC DNA]</scope>
</reference>
<keyword evidence="4" id="KW-1185">Reference proteome</keyword>
<feature type="compositionally biased region" description="Acidic residues" evidence="2">
    <location>
        <begin position="1538"/>
        <end position="1549"/>
    </location>
</feature>
<evidence type="ECO:0000313" key="4">
    <source>
        <dbReference type="Proteomes" id="UP000735302"/>
    </source>
</evidence>
<evidence type="ECO:0000313" key="3">
    <source>
        <dbReference type="EMBL" id="GFO07989.1"/>
    </source>
</evidence>
<feature type="region of interest" description="Disordered" evidence="2">
    <location>
        <begin position="644"/>
        <end position="692"/>
    </location>
</feature>
<accession>A0AAV4ANS9</accession>
<dbReference type="EMBL" id="BLXT01003924">
    <property type="protein sequence ID" value="GFO07989.1"/>
    <property type="molecule type" value="Genomic_DNA"/>
</dbReference>
<feature type="coiled-coil region" evidence="1">
    <location>
        <begin position="1105"/>
        <end position="1139"/>
    </location>
</feature>
<sequence length="1722" mass="186675">MKKPKYALSPNEIERLVKEERERLRKLRIVQVREQAKASAATIRNDVRREKQRLLNKLATDIEVQLTAEKDEKIRKLKQKYEGTLRAIGDGHREAHIHGDGYSIAEQLQKQQEATEAAQGRFSAALKKQRLEEAAREHEQRRHILARQAAMEVEKERASEIASLPPPVPEISLDMEKKSRRAVQMMDMKAYAATHYHIPDYQVVRAGPQEQTDAKSEAAETDLKLRQDLAEKKRSQHEQKERARIRGNEALQKEMLKHDLGDMLQDLSLLQRQDRRRRQKVLADVPKQVFIPPERCLEERQERQIEMERKFDELYMQQFNERGAGDLQSVDISEYPTTQDSASASIHESAETVDAIFPMSRINPALRDLTNVHPQGEATKEREPESVLKQLLTKIKAQRDGSSTLPTPAPQSTDQKPLAKEDTSASVPIDFPRAEDQPKEMLKADGKDDIPGYEDFGSDSDARPVAGNISQAESIARVKGRDSHSDLDSEAISANDRMIEELMKRIKLIELQKQQLSRQFEAQAGALDSLLRPVQSPGSVPEGRSVDASSDLTLREVDIDSRQDSIEHGLNKSGDTAGERARAHLSSRGRLEISKEESSPALDLAAAVSNLRPISGILKGQKNLQYELLTSNGFLPSPEINTGVSADEGRGREGGLFSQGGDSITEPMVGGGGGDAGGSKELKGNDGGGGARREIDFGVRSDGNLLGKHFMVTQGLGHLDSGDGQYLRNANMPLNASAAGGVGQSFNSSAASAAVNSDRSSFMSDKVRQYAEKAEERHAGMDEETALRVRQYQQHLLQKQSDRQQMLAQVRADIEARRRQLYTSKQSFLAEGLSRARGEFGTDMERNAAGSLQQLGSFNNESVPTSVADGNRERNEIDSLEGRGGVLLSSWTSRQQERMATTDDISSSNTSRWEPIRPFIADPRLHSQRQALVPGVIDQQSYLHLYGAASVSATLEKKKFTVQGLDGNKINIAGGLHSSGQEVLTTGKDQRKSDKVRKSLSFEEKEAGDDGADVSRVSWKDVLNDTGSSGKAWPTSEEEESSSPVLLRTHAADRSLDNSSRTGDKSSDVSGRNSRSNMDHSPDISGGDRSSVITGSSSLNGSALVARAEERRVGFERRQAELQQQLLDIQQQKDSILQRYQAGQAALQQQQVALREKLLLASGGQGSGERLETTDSSASLGPSRTAADVAARGSGKEGDSAAKTWAATLAQGAKQDAATSLEQTKESGDRATKRGESSSPPLADATHSGRSSLASAGTQGNASADSFLADISYYKLKNGDYVSLPTSAFQVQTDSSSAGSLAMPKKSSSGTSQRQTWASLLQTTSSSAQPGNKNGGKSGQGITASKPQVSVDDVVLPQKSASPSPPSGLESTAPSSALVLPASALAAASLADHQPHELSTIMEVDTPTSSSATHQSRQQQQQQQNLHHQHHKSDPPSGSNSSQSLSSQSSSTALASSQREAMVIDKFPELPYTFPRPAQLFDLTTAESQRMTLPTGLGSRASLTAASARRSINFSNESSAKAEKSRIQPLVEQSKVGDDEDDNDDDDDLLATPMPFLVDNTPGKQLPAPADTSGDASSFQISGYSDYLREQMNMSELAKSDSTAAQDKARKVPPASTAAGLSATISAGSVEDPKGSWEAARGHLGSHIVERLRQQSREVFGDSTSIEMEGEGRGDQNQSALSGGFHEREEEGMGYVSLGERSSLPSMSLEEVSIQNSSGDGD</sequence>
<feature type="region of interest" description="Disordered" evidence="2">
    <location>
        <begin position="1163"/>
        <end position="1201"/>
    </location>
</feature>
<feature type="compositionally biased region" description="Basic and acidic residues" evidence="2">
    <location>
        <begin position="988"/>
        <end position="1005"/>
    </location>
</feature>
<feature type="region of interest" description="Disordered" evidence="2">
    <location>
        <begin position="1663"/>
        <end position="1722"/>
    </location>
</feature>
<feature type="compositionally biased region" description="Basic and acidic residues" evidence="2">
    <location>
        <begin position="1050"/>
        <end position="1067"/>
    </location>
</feature>
<feature type="compositionally biased region" description="Low complexity" evidence="2">
    <location>
        <begin position="1409"/>
        <end position="1426"/>
    </location>
</feature>
<feature type="compositionally biased region" description="Polar residues" evidence="2">
    <location>
        <begin position="1306"/>
        <end position="1332"/>
    </location>
</feature>
<feature type="region of interest" description="Disordered" evidence="2">
    <location>
        <begin position="1025"/>
        <end position="1104"/>
    </location>
</feature>
<feature type="region of interest" description="Disordered" evidence="2">
    <location>
        <begin position="1406"/>
        <end position="1457"/>
    </location>
</feature>
<organism evidence="3 4">
    <name type="scientific">Plakobranchus ocellatus</name>
    <dbReference type="NCBI Taxonomy" id="259542"/>
    <lineage>
        <taxon>Eukaryota</taxon>
        <taxon>Metazoa</taxon>
        <taxon>Spiralia</taxon>
        <taxon>Lophotrochozoa</taxon>
        <taxon>Mollusca</taxon>
        <taxon>Gastropoda</taxon>
        <taxon>Heterobranchia</taxon>
        <taxon>Euthyneura</taxon>
        <taxon>Panpulmonata</taxon>
        <taxon>Sacoglossa</taxon>
        <taxon>Placobranchoidea</taxon>
        <taxon>Plakobranchidae</taxon>
        <taxon>Plakobranchus</taxon>
    </lineage>
</organism>
<evidence type="ECO:0000256" key="2">
    <source>
        <dbReference type="SAM" id="MobiDB-lite"/>
    </source>
</evidence>
<feature type="region of interest" description="Disordered" evidence="2">
    <location>
        <begin position="1513"/>
        <end position="1578"/>
    </location>
</feature>
<feature type="compositionally biased region" description="Low complexity" evidence="2">
    <location>
        <begin position="1435"/>
        <end position="1457"/>
    </location>
</feature>
<feature type="region of interest" description="Disordered" evidence="2">
    <location>
        <begin position="980"/>
        <end position="1013"/>
    </location>
</feature>
<feature type="region of interest" description="Disordered" evidence="2">
    <location>
        <begin position="396"/>
        <end position="440"/>
    </location>
</feature>
<name>A0AAV4ANS9_9GAST</name>
<comment type="caution">
    <text evidence="3">The sequence shown here is derived from an EMBL/GenBank/DDBJ whole genome shotgun (WGS) entry which is preliminary data.</text>
</comment>
<evidence type="ECO:0000256" key="1">
    <source>
        <dbReference type="SAM" id="Coils"/>
    </source>
</evidence>
<protein>
    <submittedName>
        <fullName evidence="3">Centrosomal protein</fullName>
    </submittedName>
</protein>
<feature type="region of interest" description="Disordered" evidence="2">
    <location>
        <begin position="1213"/>
        <end position="1261"/>
    </location>
</feature>
<feature type="compositionally biased region" description="Polar residues" evidence="2">
    <location>
        <begin position="1713"/>
        <end position="1722"/>
    </location>
</feature>
<feature type="compositionally biased region" description="Polar residues" evidence="2">
    <location>
        <begin position="1248"/>
        <end position="1261"/>
    </location>
</feature>
<feature type="compositionally biased region" description="Polar residues" evidence="2">
    <location>
        <begin position="1091"/>
        <end position="1101"/>
    </location>
</feature>
<keyword evidence="1" id="KW-0175">Coiled coil</keyword>
<dbReference type="Proteomes" id="UP000735302">
    <property type="component" value="Unassembled WGS sequence"/>
</dbReference>
<gene>
    <name evidence="3" type="ORF">PoB_003449400</name>
</gene>
<feature type="region of interest" description="Disordered" evidence="2">
    <location>
        <begin position="1598"/>
        <end position="1620"/>
    </location>
</feature>
<feature type="compositionally biased region" description="Polar residues" evidence="2">
    <location>
        <begin position="400"/>
        <end position="415"/>
    </location>
</feature>
<feature type="compositionally biased region" description="Basic and acidic residues" evidence="2">
    <location>
        <begin position="1223"/>
        <end position="1236"/>
    </location>
</feature>
<feature type="region of interest" description="Disordered" evidence="2">
    <location>
        <begin position="1295"/>
        <end position="1346"/>
    </location>
</feature>